<evidence type="ECO:0000313" key="3">
    <source>
        <dbReference type="EMBL" id="PAV65125.1"/>
    </source>
</evidence>
<reference evidence="3 4" key="1">
    <citation type="journal article" date="2017" name="Curr. Biol.">
        <title>Genome architecture and evolution of a unichromosomal asexual nematode.</title>
        <authorList>
            <person name="Fradin H."/>
            <person name="Zegar C."/>
            <person name="Gutwein M."/>
            <person name="Lucas J."/>
            <person name="Kovtun M."/>
            <person name="Corcoran D."/>
            <person name="Baugh L.R."/>
            <person name="Kiontke K."/>
            <person name="Gunsalus K."/>
            <person name="Fitch D.H."/>
            <person name="Piano F."/>
        </authorList>
    </citation>
    <scope>NUCLEOTIDE SEQUENCE [LARGE SCALE GENOMIC DNA]</scope>
    <source>
        <strain evidence="3">PF1309</strain>
    </source>
</reference>
<dbReference type="Gene3D" id="3.30.70.270">
    <property type="match status" value="1"/>
</dbReference>
<dbReference type="AlphaFoldDB" id="A0A2A2JTV5"/>
<dbReference type="PROSITE" id="PS50878">
    <property type="entry name" value="RT_POL"/>
    <property type="match status" value="1"/>
</dbReference>
<dbReference type="PANTHER" id="PTHR47027">
    <property type="entry name" value="REVERSE TRANSCRIPTASE DOMAIN-CONTAINING PROTEIN"/>
    <property type="match status" value="1"/>
</dbReference>
<dbReference type="InterPro" id="IPR000477">
    <property type="entry name" value="RT_dom"/>
</dbReference>
<feature type="domain" description="Reverse transcriptase" evidence="2">
    <location>
        <begin position="1"/>
        <end position="201"/>
    </location>
</feature>
<dbReference type="SUPFAM" id="SSF56672">
    <property type="entry name" value="DNA/RNA polymerases"/>
    <property type="match status" value="1"/>
</dbReference>
<dbReference type="Proteomes" id="UP000218231">
    <property type="component" value="Unassembled WGS sequence"/>
</dbReference>
<dbReference type="EMBL" id="LIAE01010221">
    <property type="protein sequence ID" value="PAV65125.1"/>
    <property type="molecule type" value="Genomic_DNA"/>
</dbReference>
<organism evidence="3 4">
    <name type="scientific">Diploscapter pachys</name>
    <dbReference type="NCBI Taxonomy" id="2018661"/>
    <lineage>
        <taxon>Eukaryota</taxon>
        <taxon>Metazoa</taxon>
        <taxon>Ecdysozoa</taxon>
        <taxon>Nematoda</taxon>
        <taxon>Chromadorea</taxon>
        <taxon>Rhabditida</taxon>
        <taxon>Rhabditina</taxon>
        <taxon>Rhabditomorpha</taxon>
        <taxon>Rhabditoidea</taxon>
        <taxon>Rhabditidae</taxon>
        <taxon>Diploscapter</taxon>
    </lineage>
</organism>
<evidence type="ECO:0000313" key="4">
    <source>
        <dbReference type="Proteomes" id="UP000218231"/>
    </source>
</evidence>
<dbReference type="InterPro" id="IPR043502">
    <property type="entry name" value="DNA/RNA_pol_sf"/>
</dbReference>
<dbReference type="PANTHER" id="PTHR47027:SF28">
    <property type="entry name" value="ENDONUCLEASE-REVERSE TRANSCRIPTASE"/>
    <property type="match status" value="1"/>
</dbReference>
<dbReference type="OrthoDB" id="5845191at2759"/>
<dbReference type="InterPro" id="IPR043128">
    <property type="entry name" value="Rev_trsase/Diguanyl_cyclase"/>
</dbReference>
<evidence type="ECO:0000256" key="1">
    <source>
        <dbReference type="SAM" id="MobiDB-lite"/>
    </source>
</evidence>
<feature type="region of interest" description="Disordered" evidence="1">
    <location>
        <begin position="168"/>
        <end position="201"/>
    </location>
</feature>
<dbReference type="Pfam" id="PF00078">
    <property type="entry name" value="RVT_1"/>
    <property type="match status" value="1"/>
</dbReference>
<proteinExistence type="predicted"/>
<comment type="caution">
    <text evidence="3">The sequence shown here is derived from an EMBL/GenBank/DDBJ whole genome shotgun (WGS) entry which is preliminary data.</text>
</comment>
<accession>A0A2A2JTV5</accession>
<sequence length="201" mass="23399">MDRWREHYKEISTTEFPHPRIPRGTPNLRPGCGTTDAIFALRILAEKHREKKLPLHIAFVDLEKAFDREPHDLIWYSFRDAGVPEEYVKWVKMLYTDRRSQVRSVAGTTKPFEVTVGVHQGSSISPLLFILCLDRITRDIQGEHPWTLLYADDIVLAKSTRDELKKDLKKLKERPEPSCKDSMESGVGWYKTPRKTEDTVH</sequence>
<evidence type="ECO:0000259" key="2">
    <source>
        <dbReference type="PROSITE" id="PS50878"/>
    </source>
</evidence>
<dbReference type="STRING" id="2018661.A0A2A2JTV5"/>
<protein>
    <recommendedName>
        <fullName evidence="2">Reverse transcriptase domain-containing protein</fullName>
    </recommendedName>
</protein>
<feature type="compositionally biased region" description="Basic and acidic residues" evidence="1">
    <location>
        <begin position="173"/>
        <end position="183"/>
    </location>
</feature>
<name>A0A2A2JTV5_9BILA</name>
<gene>
    <name evidence="3" type="ORF">WR25_22302</name>
</gene>
<keyword evidence="4" id="KW-1185">Reference proteome</keyword>